<comment type="caution">
    <text evidence="1">The sequence shown here is derived from an EMBL/GenBank/DDBJ whole genome shotgun (WGS) entry which is preliminary data.</text>
</comment>
<dbReference type="Proteomes" id="UP000479710">
    <property type="component" value="Unassembled WGS sequence"/>
</dbReference>
<accession>A0A6G1CPL7</accession>
<evidence type="ECO:0000313" key="2">
    <source>
        <dbReference type="Proteomes" id="UP000479710"/>
    </source>
</evidence>
<gene>
    <name evidence="1" type="ORF">E2562_018047</name>
</gene>
<organism evidence="1 2">
    <name type="scientific">Oryza meyeriana var. granulata</name>
    <dbReference type="NCBI Taxonomy" id="110450"/>
    <lineage>
        <taxon>Eukaryota</taxon>
        <taxon>Viridiplantae</taxon>
        <taxon>Streptophyta</taxon>
        <taxon>Embryophyta</taxon>
        <taxon>Tracheophyta</taxon>
        <taxon>Spermatophyta</taxon>
        <taxon>Magnoliopsida</taxon>
        <taxon>Liliopsida</taxon>
        <taxon>Poales</taxon>
        <taxon>Poaceae</taxon>
        <taxon>BOP clade</taxon>
        <taxon>Oryzoideae</taxon>
        <taxon>Oryzeae</taxon>
        <taxon>Oryzinae</taxon>
        <taxon>Oryza</taxon>
        <taxon>Oryza meyeriana</taxon>
    </lineage>
</organism>
<evidence type="ECO:0000313" key="1">
    <source>
        <dbReference type="EMBL" id="KAF0902545.1"/>
    </source>
</evidence>
<keyword evidence="2" id="KW-1185">Reference proteome</keyword>
<proteinExistence type="predicted"/>
<protein>
    <submittedName>
        <fullName evidence="1">Uncharacterized protein</fullName>
    </submittedName>
</protein>
<reference evidence="1 2" key="1">
    <citation type="submission" date="2019-11" db="EMBL/GenBank/DDBJ databases">
        <title>Whole genome sequence of Oryza granulata.</title>
        <authorList>
            <person name="Li W."/>
        </authorList>
    </citation>
    <scope>NUCLEOTIDE SEQUENCE [LARGE SCALE GENOMIC DNA]</scope>
    <source>
        <strain evidence="2">cv. Menghai</strain>
        <tissue evidence="1">Leaf</tissue>
    </source>
</reference>
<dbReference type="AlphaFoldDB" id="A0A6G1CPL7"/>
<name>A0A6G1CPL7_9ORYZ</name>
<dbReference type="EMBL" id="SPHZ02000008">
    <property type="protein sequence ID" value="KAF0902545.1"/>
    <property type="molecule type" value="Genomic_DNA"/>
</dbReference>
<sequence length="88" mass="9730">MNPETEQMSTPAACLRTCARGQGCETELVTMWSSVGSRRRAAAAGPRWRSRWRVSSSCVWSSNSCRGVEPELFVHTRRDLGKVTVLSG</sequence>